<dbReference type="NCBIfam" id="TIGR00702">
    <property type="entry name" value="YcaO-type kinase domain"/>
    <property type="match status" value="1"/>
</dbReference>
<dbReference type="Gene3D" id="3.30.40.250">
    <property type="match status" value="1"/>
</dbReference>
<dbReference type="InterPro" id="IPR003776">
    <property type="entry name" value="YcaO-like_dom"/>
</dbReference>
<dbReference type="PANTHER" id="PTHR37809">
    <property type="entry name" value="RIBOSOMAL PROTEIN S12 METHYLTHIOTRANSFERASE ACCESSORY FACTOR YCAO"/>
    <property type="match status" value="1"/>
</dbReference>
<feature type="domain" description="YcaO" evidence="1">
    <location>
        <begin position="290"/>
        <end position="666"/>
    </location>
</feature>
<keyword evidence="3" id="KW-1185">Reference proteome</keyword>
<dbReference type="NCBIfam" id="TIGR03604">
    <property type="entry name" value="TOMM_cyclo_SagD"/>
    <property type="match status" value="1"/>
</dbReference>
<sequence length="668" mass="73517">MTDWKLYLSDTYAYILTPYGNRRISRGALGLDHPTATVSAEGADEVKDVPEGIAQFINQAVSKLRDTQSLPGQQKKQGPTADAITSSARRIVDLGKKRIRVLNLLLEDEPSLTEIVHESAIKNQELVSIIWSRDLKLLALHRPATQTCPLCLTNRIRARHPWRDIASIPLYDLLGQTTDSDTTVDPAQVDDIVRRWVLGALPGLDTAHTLAGRNFEEHLIPPSPSCSIDGLHKSMADAVAPDRIADQTLGIVGSVELANDSEVSEGLSHAVTVGKTDTRQFAPVEGQASGSAVKDTVIGAKMAALGEAIERYCSAIYSPHKLKRSTFSHLSAQAIHPSDIQLASDRELALPRSLSRYTEATEIDWVVANLISNGLPIWVPAAAVYLPFKVRKREELLFRPISTGLAAGTSLAMAQRNALIEIIERDAFVIFWENKLTVPSLDVTSLPQENIARIIYERYLDAGIDIVCKDITTDNGIPAVLVSSIDRHSQTYPLVAHSARAGLTYTEAILGALSELGQVRDGIVQWLKRQPVPKSADDLKTMSDYFTYYCREDRLDAISFVRQGDSKPVPDSEIEREPLAMETQVSWLEARLSAVGLDALYVDLTTADAAWASWRVARVLVPGLQPVSFNRNFRHLGNPRLYQEPVKRGLLTHPKDESQLNVHPVPGG</sequence>
<evidence type="ECO:0000313" key="3">
    <source>
        <dbReference type="Proteomes" id="UP000559182"/>
    </source>
</evidence>
<protein>
    <submittedName>
        <fullName evidence="2">Ribosomal protein S12 methylthiotransferase accessory factor</fullName>
    </submittedName>
</protein>
<gene>
    <name evidence="2" type="ORF">FHU39_000950</name>
</gene>
<dbReference type="PANTHER" id="PTHR37809:SF1">
    <property type="entry name" value="RIBOSOMAL PROTEIN S12 METHYLTHIOTRANSFERASE ACCESSORY FACTOR YCAO"/>
    <property type="match status" value="1"/>
</dbReference>
<dbReference type="InterPro" id="IPR027624">
    <property type="entry name" value="TOMM_cyclo_SagD"/>
</dbReference>
<dbReference type="EMBL" id="JACHVQ010000001">
    <property type="protein sequence ID" value="MBB2890966.1"/>
    <property type="molecule type" value="Genomic_DNA"/>
</dbReference>
<dbReference type="Gene3D" id="3.30.1330.230">
    <property type="match status" value="1"/>
</dbReference>
<keyword evidence="2" id="KW-0689">Ribosomal protein</keyword>
<dbReference type="Gene3D" id="3.30.160.660">
    <property type="match status" value="1"/>
</dbReference>
<keyword evidence="2" id="KW-0687">Ribonucleoprotein</keyword>
<dbReference type="AlphaFoldDB" id="A0A839N5Q4"/>
<accession>A0A839N5Q4</accession>
<dbReference type="GO" id="GO:0005840">
    <property type="term" value="C:ribosome"/>
    <property type="evidence" value="ECO:0007669"/>
    <property type="project" value="UniProtKB-KW"/>
</dbReference>
<dbReference type="Pfam" id="PF02624">
    <property type="entry name" value="YcaO"/>
    <property type="match status" value="1"/>
</dbReference>
<dbReference type="GO" id="GO:0016740">
    <property type="term" value="F:transferase activity"/>
    <property type="evidence" value="ECO:0007669"/>
    <property type="project" value="UniProtKB-KW"/>
</dbReference>
<reference evidence="2 3" key="1">
    <citation type="submission" date="2020-08" db="EMBL/GenBank/DDBJ databases">
        <title>Sequencing the genomes of 1000 actinobacteria strains.</title>
        <authorList>
            <person name="Klenk H.-P."/>
        </authorList>
    </citation>
    <scope>NUCLEOTIDE SEQUENCE [LARGE SCALE GENOMIC DNA]</scope>
    <source>
        <strain evidence="2 3">DSM 105369</strain>
    </source>
</reference>
<dbReference type="Proteomes" id="UP000559182">
    <property type="component" value="Unassembled WGS sequence"/>
</dbReference>
<name>A0A839N5Q4_9MICO</name>
<comment type="caution">
    <text evidence="2">The sequence shown here is derived from an EMBL/GenBank/DDBJ whole genome shotgun (WGS) entry which is preliminary data.</text>
</comment>
<proteinExistence type="predicted"/>
<keyword evidence="2" id="KW-0808">Transferase</keyword>
<dbReference type="PROSITE" id="PS51664">
    <property type="entry name" value="YCAO"/>
    <property type="match status" value="1"/>
</dbReference>
<evidence type="ECO:0000313" key="2">
    <source>
        <dbReference type="EMBL" id="MBB2890966.1"/>
    </source>
</evidence>
<dbReference type="RefSeq" id="WP_183319298.1">
    <property type="nucleotide sequence ID" value="NZ_JACHVQ010000001.1"/>
</dbReference>
<organism evidence="2 3">
    <name type="scientific">Flexivirga oryzae</name>
    <dbReference type="NCBI Taxonomy" id="1794944"/>
    <lineage>
        <taxon>Bacteria</taxon>
        <taxon>Bacillati</taxon>
        <taxon>Actinomycetota</taxon>
        <taxon>Actinomycetes</taxon>
        <taxon>Micrococcales</taxon>
        <taxon>Dermacoccaceae</taxon>
        <taxon>Flexivirga</taxon>
    </lineage>
</organism>
<evidence type="ECO:0000259" key="1">
    <source>
        <dbReference type="PROSITE" id="PS51664"/>
    </source>
</evidence>